<feature type="transmembrane region" description="Helical" evidence="1">
    <location>
        <begin position="51"/>
        <end position="74"/>
    </location>
</feature>
<keyword evidence="3" id="KW-1185">Reference proteome</keyword>
<keyword evidence="1" id="KW-1133">Transmembrane helix</keyword>
<name>A0ABY2B8S6_9ACTN</name>
<keyword evidence="1" id="KW-0812">Transmembrane</keyword>
<feature type="transmembrane region" description="Helical" evidence="1">
    <location>
        <begin position="21"/>
        <end position="45"/>
    </location>
</feature>
<gene>
    <name evidence="2" type="ORF">EV644_13166</name>
</gene>
<keyword evidence="1" id="KW-0472">Membrane</keyword>
<sequence>MTALWQWRHHTRLEKPTADGISVLSCFLVSLFVAYITAITVTNAWTRDQGLAMPGLVLTSALGAVTLPICHSALNDE</sequence>
<accession>A0ABY2B8S6</accession>
<evidence type="ECO:0000256" key="1">
    <source>
        <dbReference type="SAM" id="Phobius"/>
    </source>
</evidence>
<organism evidence="2 3">
    <name type="scientific">Kribbella orskensis</name>
    <dbReference type="NCBI Taxonomy" id="2512216"/>
    <lineage>
        <taxon>Bacteria</taxon>
        <taxon>Bacillati</taxon>
        <taxon>Actinomycetota</taxon>
        <taxon>Actinomycetes</taxon>
        <taxon>Propionibacteriales</taxon>
        <taxon>Kribbellaceae</taxon>
        <taxon>Kribbella</taxon>
    </lineage>
</organism>
<protein>
    <submittedName>
        <fullName evidence="2">Uncharacterized protein</fullName>
    </submittedName>
</protein>
<dbReference type="Proteomes" id="UP000295818">
    <property type="component" value="Unassembled WGS sequence"/>
</dbReference>
<reference evidence="2 3" key="1">
    <citation type="journal article" date="2015" name="Stand. Genomic Sci.">
        <title>Genomic Encyclopedia of Bacterial and Archaeal Type Strains, Phase III: the genomes of soil and plant-associated and newly described type strains.</title>
        <authorList>
            <person name="Whitman W.B."/>
            <person name="Woyke T."/>
            <person name="Klenk H.P."/>
            <person name="Zhou Y."/>
            <person name="Lilburn T.G."/>
            <person name="Beck B.J."/>
            <person name="De Vos P."/>
            <person name="Vandamme P."/>
            <person name="Eisen J.A."/>
            <person name="Garrity G."/>
            <person name="Hugenholtz P."/>
            <person name="Kyrpides N.C."/>
        </authorList>
    </citation>
    <scope>NUCLEOTIDE SEQUENCE [LARGE SCALE GENOMIC DNA]</scope>
    <source>
        <strain evidence="2 3">VKM Ac-2538</strain>
    </source>
</reference>
<proteinExistence type="predicted"/>
<evidence type="ECO:0000313" key="2">
    <source>
        <dbReference type="EMBL" id="TCO11403.1"/>
    </source>
</evidence>
<dbReference type="EMBL" id="SLWM01000031">
    <property type="protein sequence ID" value="TCO11403.1"/>
    <property type="molecule type" value="Genomic_DNA"/>
</dbReference>
<dbReference type="RefSeq" id="WP_132196290.1">
    <property type="nucleotide sequence ID" value="NZ_SLWM01000031.1"/>
</dbReference>
<evidence type="ECO:0000313" key="3">
    <source>
        <dbReference type="Proteomes" id="UP000295818"/>
    </source>
</evidence>
<comment type="caution">
    <text evidence="2">The sequence shown here is derived from an EMBL/GenBank/DDBJ whole genome shotgun (WGS) entry which is preliminary data.</text>
</comment>